<protein>
    <submittedName>
        <fullName evidence="2">Uncharacterized protein</fullName>
    </submittedName>
</protein>
<name>A0A511M7V0_9NOCA</name>
<organism evidence="2 3">
    <name type="scientific">Nocardia ninae NBRC 108245</name>
    <dbReference type="NCBI Taxonomy" id="1210091"/>
    <lineage>
        <taxon>Bacteria</taxon>
        <taxon>Bacillati</taxon>
        <taxon>Actinomycetota</taxon>
        <taxon>Actinomycetes</taxon>
        <taxon>Mycobacteriales</taxon>
        <taxon>Nocardiaceae</taxon>
        <taxon>Nocardia</taxon>
    </lineage>
</organism>
<evidence type="ECO:0000313" key="3">
    <source>
        <dbReference type="Proteomes" id="UP000321424"/>
    </source>
</evidence>
<evidence type="ECO:0000313" key="2">
    <source>
        <dbReference type="EMBL" id="GEM36712.1"/>
    </source>
</evidence>
<feature type="region of interest" description="Disordered" evidence="1">
    <location>
        <begin position="209"/>
        <end position="229"/>
    </location>
</feature>
<accession>A0A511M7V0</accession>
<dbReference type="Proteomes" id="UP000321424">
    <property type="component" value="Unassembled WGS sequence"/>
</dbReference>
<dbReference type="RefSeq" id="WP_147128940.1">
    <property type="nucleotide sequence ID" value="NZ_BJXA01000004.1"/>
</dbReference>
<feature type="region of interest" description="Disordered" evidence="1">
    <location>
        <begin position="307"/>
        <end position="337"/>
    </location>
</feature>
<dbReference type="AlphaFoldDB" id="A0A511M7V0"/>
<comment type="caution">
    <text evidence="2">The sequence shown here is derived from an EMBL/GenBank/DDBJ whole genome shotgun (WGS) entry which is preliminary data.</text>
</comment>
<sequence>MFPSPLNANVIRRYRAARADGMSAAAAHRHAITPEPVHTYESYGADAVRFLLDDPELTGLVVTARTTPDDDPDRSWLGEYTNSWSPDVIAHDHATPTNYPRYFLPCYTIGHRRADLSVLGYARGPAQVEAERQVRQDARLFTELDARIITVSVHKAGVLLGEASVGADFDPNADFEDQLVTFASDILGEAIAEARTALPHLIIALTDDREPHRRSSATPPPDSSAAGTPIVVADPRWGSLRVEQDRSGHTVLHIDPVAPETKARVFLRGTELVDDRITRDDINVTVCIAVNTTIAGWCISIPSITPDRSASTSTMGQPSITATPRPASGSPTTPTSE</sequence>
<evidence type="ECO:0000256" key="1">
    <source>
        <dbReference type="SAM" id="MobiDB-lite"/>
    </source>
</evidence>
<gene>
    <name evidence="2" type="ORF">NN4_12310</name>
</gene>
<feature type="compositionally biased region" description="Polar residues" evidence="1">
    <location>
        <begin position="307"/>
        <end position="322"/>
    </location>
</feature>
<reference evidence="2 3" key="1">
    <citation type="submission" date="2019-07" db="EMBL/GenBank/DDBJ databases">
        <title>Whole genome shotgun sequence of Nocardia ninae NBRC 108245.</title>
        <authorList>
            <person name="Hosoyama A."/>
            <person name="Uohara A."/>
            <person name="Ohji S."/>
            <person name="Ichikawa N."/>
        </authorList>
    </citation>
    <scope>NUCLEOTIDE SEQUENCE [LARGE SCALE GENOMIC DNA]</scope>
    <source>
        <strain evidence="2 3">NBRC 108245</strain>
    </source>
</reference>
<dbReference type="OrthoDB" id="10000727at2"/>
<proteinExistence type="predicted"/>
<keyword evidence="3" id="KW-1185">Reference proteome</keyword>
<dbReference type="EMBL" id="BJXA01000004">
    <property type="protein sequence ID" value="GEM36712.1"/>
    <property type="molecule type" value="Genomic_DNA"/>
</dbReference>